<dbReference type="HOGENOM" id="CLU_163183_0_0_4"/>
<evidence type="ECO:0000313" key="3">
    <source>
        <dbReference type="EMBL" id="ABM94135.1"/>
    </source>
</evidence>
<feature type="signal peptide" evidence="2">
    <location>
        <begin position="1"/>
        <end position="32"/>
    </location>
</feature>
<feature type="compositionally biased region" description="Polar residues" evidence="1">
    <location>
        <begin position="121"/>
        <end position="142"/>
    </location>
</feature>
<name>A2SEZ6_METPP</name>
<organism evidence="3 4">
    <name type="scientific">Methylibium petroleiphilum (strain ATCC BAA-1232 / LMG 22953 / PM1)</name>
    <dbReference type="NCBI Taxonomy" id="420662"/>
    <lineage>
        <taxon>Bacteria</taxon>
        <taxon>Pseudomonadati</taxon>
        <taxon>Pseudomonadota</taxon>
        <taxon>Betaproteobacteria</taxon>
        <taxon>Burkholderiales</taxon>
        <taxon>Sphaerotilaceae</taxon>
        <taxon>Methylibium</taxon>
    </lineage>
</organism>
<dbReference type="eggNOG" id="ENOG50332MC">
    <property type="taxonomic scope" value="Bacteria"/>
</dbReference>
<evidence type="ECO:0000313" key="4">
    <source>
        <dbReference type="Proteomes" id="UP000000366"/>
    </source>
</evidence>
<dbReference type="Proteomes" id="UP000000366">
    <property type="component" value="Chromosome"/>
</dbReference>
<dbReference type="STRING" id="420662.Mpe_A1174"/>
<feature type="region of interest" description="Disordered" evidence="1">
    <location>
        <begin position="79"/>
        <end position="142"/>
    </location>
</feature>
<accession>A2SEZ6</accession>
<protein>
    <submittedName>
        <fullName evidence="3">Uncharacterized protein</fullName>
    </submittedName>
</protein>
<feature type="compositionally biased region" description="Low complexity" evidence="1">
    <location>
        <begin position="103"/>
        <end position="116"/>
    </location>
</feature>
<sequence>MLMMNRPTPGPRCVAAALCAVLGLALLPAAHAKLPAPTPEAKAKADEAKAKTAWSDKVAAFQLCKSMDRVAARYAQEAKAAGKETKPSIATPACTDPGPYQVAATAATPPLEAAGAHSPAKTATTPPSGKATSAEQTGTPKK</sequence>
<dbReference type="RefSeq" id="WP_011828772.1">
    <property type="nucleotide sequence ID" value="NC_008825.1"/>
</dbReference>
<reference evidence="3 4" key="1">
    <citation type="journal article" date="2007" name="J. Bacteriol.">
        <title>Whole-genome analysis of the methyl tert-butyl ether-degrading beta-proteobacterium Methylibium petroleiphilum PM1.</title>
        <authorList>
            <person name="Kane S.R."/>
            <person name="Chakicherla A.Y."/>
            <person name="Chain P.S.G."/>
            <person name="Schmidt R."/>
            <person name="Shin M.W."/>
            <person name="Legler T.C."/>
            <person name="Scow K.M."/>
            <person name="Larimer F.W."/>
            <person name="Lucas S.M."/>
            <person name="Richardson P.M."/>
            <person name="Hristova K.R."/>
        </authorList>
    </citation>
    <scope>NUCLEOTIDE SEQUENCE [LARGE SCALE GENOMIC DNA]</scope>
    <source>
        <strain evidence="4">ATCC BAA-1232 / LMG 22953 / PM1</strain>
    </source>
</reference>
<proteinExistence type="predicted"/>
<evidence type="ECO:0000256" key="2">
    <source>
        <dbReference type="SAM" id="SignalP"/>
    </source>
</evidence>
<gene>
    <name evidence="3" type="ordered locus">Mpe_A1174</name>
</gene>
<dbReference type="AlphaFoldDB" id="A2SEZ6"/>
<feature type="chain" id="PRO_5002646117" evidence="2">
    <location>
        <begin position="33"/>
        <end position="142"/>
    </location>
</feature>
<keyword evidence="4" id="KW-1185">Reference proteome</keyword>
<dbReference type="KEGG" id="mpt:Mpe_A1174"/>
<keyword evidence="2" id="KW-0732">Signal</keyword>
<evidence type="ECO:0000256" key="1">
    <source>
        <dbReference type="SAM" id="MobiDB-lite"/>
    </source>
</evidence>
<dbReference type="EMBL" id="CP000555">
    <property type="protein sequence ID" value="ABM94135.1"/>
    <property type="molecule type" value="Genomic_DNA"/>
</dbReference>